<sequence>MNVFENGIRLGSGVEYEFDMIIFALGFDAATGALSDLEVKGTGGKVLKDCWERRLETFSGALVPGFPNMFIFCGLNIGKTIRHMEENKLDTIDVSEKPAYAWSYHLREAFKATLFAESAKAAKAWFVGANIPGKAIDPLFYFGGVSTWASWLDKETKTGWESMKFSPSVATDVERKEAPIHSGGQIALGSPSVAA</sequence>
<name>A0A177EWP6_9EURO</name>
<dbReference type="GeneID" id="34604421"/>
<gene>
    <name evidence="5" type="ORF">AYO21_09284</name>
</gene>
<keyword evidence="2" id="KW-0274">FAD</keyword>
<reference evidence="5 6" key="1">
    <citation type="submission" date="2016-03" db="EMBL/GenBank/DDBJ databases">
        <title>Draft genome sequence of the Fonsecaea monophora CBS 269.37.</title>
        <authorList>
            <person name="Bombassaro A."/>
            <person name="Vinicius W.A."/>
            <person name="De Hoog S."/>
            <person name="Sun J."/>
            <person name="Souza E.M."/>
            <person name="Raittz R.T."/>
            <person name="Costa F."/>
            <person name="Leao A.C."/>
            <person name="Tadra-Sfeir M.Z."/>
            <person name="Baura V."/>
            <person name="Balsanelli E."/>
            <person name="Pedrosa F.O."/>
            <person name="Moreno L.F."/>
            <person name="Steffens M.B."/>
            <person name="Xi L."/>
            <person name="Bocca A.L."/>
            <person name="Felipe M.S."/>
            <person name="Teixeira M."/>
            <person name="Telles Filho F.Q."/>
            <person name="Azevedo C.M."/>
            <person name="Gomes R."/>
            <person name="Vicente V.A."/>
        </authorList>
    </citation>
    <scope>NUCLEOTIDE SEQUENCE [LARGE SCALE GENOMIC DNA]</scope>
    <source>
        <strain evidence="5 6">CBS 269.37</strain>
    </source>
</reference>
<dbReference type="PANTHER" id="PTHR43098:SF5">
    <property type="entry name" value="DUAL-FUNCTIONAL MONOOXYGENASE_METHYLTRANSFERASE PSOF"/>
    <property type="match status" value="1"/>
</dbReference>
<accession>A0A177EWP6</accession>
<keyword evidence="1" id="KW-0285">Flavoprotein</keyword>
<dbReference type="EMBL" id="LVKK01000090">
    <property type="protein sequence ID" value="OAG36477.1"/>
    <property type="molecule type" value="Genomic_DNA"/>
</dbReference>
<dbReference type="AlphaFoldDB" id="A0A177EWP6"/>
<dbReference type="InterPro" id="IPR036188">
    <property type="entry name" value="FAD/NAD-bd_sf"/>
</dbReference>
<dbReference type="Proteomes" id="UP000077002">
    <property type="component" value="Unassembled WGS sequence"/>
</dbReference>
<protein>
    <recommendedName>
        <fullName evidence="7">FAD/NAD(P)-binding domain-containing protein</fullName>
    </recommendedName>
</protein>
<dbReference type="InterPro" id="IPR050775">
    <property type="entry name" value="FAD-binding_Monooxygenases"/>
</dbReference>
<evidence type="ECO:0000256" key="4">
    <source>
        <dbReference type="ARBA" id="ARBA00023002"/>
    </source>
</evidence>
<dbReference type="GO" id="GO:0016491">
    <property type="term" value="F:oxidoreductase activity"/>
    <property type="evidence" value="ECO:0007669"/>
    <property type="project" value="UniProtKB-KW"/>
</dbReference>
<keyword evidence="6" id="KW-1185">Reference proteome</keyword>
<proteinExistence type="predicted"/>
<dbReference type="OrthoDB" id="66881at2759"/>
<dbReference type="RefSeq" id="XP_022508429.1">
    <property type="nucleotide sequence ID" value="XM_022659221.1"/>
</dbReference>
<evidence type="ECO:0000313" key="5">
    <source>
        <dbReference type="EMBL" id="OAG36477.1"/>
    </source>
</evidence>
<keyword evidence="4" id="KW-0560">Oxidoreductase</keyword>
<evidence type="ECO:0000313" key="6">
    <source>
        <dbReference type="Proteomes" id="UP000077002"/>
    </source>
</evidence>
<evidence type="ECO:0000256" key="2">
    <source>
        <dbReference type="ARBA" id="ARBA00022827"/>
    </source>
</evidence>
<keyword evidence="3" id="KW-0521">NADP</keyword>
<dbReference type="PANTHER" id="PTHR43098">
    <property type="entry name" value="L-ORNITHINE N(5)-MONOOXYGENASE-RELATED"/>
    <property type="match status" value="1"/>
</dbReference>
<dbReference type="SUPFAM" id="SSF51905">
    <property type="entry name" value="FAD/NAD(P)-binding domain"/>
    <property type="match status" value="1"/>
</dbReference>
<evidence type="ECO:0008006" key="7">
    <source>
        <dbReference type="Google" id="ProtNLM"/>
    </source>
</evidence>
<evidence type="ECO:0000256" key="1">
    <source>
        <dbReference type="ARBA" id="ARBA00022630"/>
    </source>
</evidence>
<comment type="caution">
    <text evidence="5">The sequence shown here is derived from an EMBL/GenBank/DDBJ whole genome shotgun (WGS) entry which is preliminary data.</text>
</comment>
<evidence type="ECO:0000256" key="3">
    <source>
        <dbReference type="ARBA" id="ARBA00022857"/>
    </source>
</evidence>
<dbReference type="Gene3D" id="3.50.50.60">
    <property type="entry name" value="FAD/NAD(P)-binding domain"/>
    <property type="match status" value="1"/>
</dbReference>
<organism evidence="5 6">
    <name type="scientific">Fonsecaea monophora</name>
    <dbReference type="NCBI Taxonomy" id="254056"/>
    <lineage>
        <taxon>Eukaryota</taxon>
        <taxon>Fungi</taxon>
        <taxon>Dikarya</taxon>
        <taxon>Ascomycota</taxon>
        <taxon>Pezizomycotina</taxon>
        <taxon>Eurotiomycetes</taxon>
        <taxon>Chaetothyriomycetidae</taxon>
        <taxon>Chaetothyriales</taxon>
        <taxon>Herpotrichiellaceae</taxon>
        <taxon>Fonsecaea</taxon>
    </lineage>
</organism>